<proteinExistence type="predicted"/>
<name>A0A8T0S189_PANVG</name>
<keyword evidence="2" id="KW-1185">Reference proteome</keyword>
<gene>
    <name evidence="1" type="ORF">PVAP13_5NG451140</name>
</gene>
<reference evidence="1" key="1">
    <citation type="submission" date="2020-05" db="EMBL/GenBank/DDBJ databases">
        <title>WGS assembly of Panicum virgatum.</title>
        <authorList>
            <person name="Lovell J.T."/>
            <person name="Jenkins J."/>
            <person name="Shu S."/>
            <person name="Juenger T.E."/>
            <person name="Schmutz J."/>
        </authorList>
    </citation>
    <scope>NUCLEOTIDE SEQUENCE</scope>
    <source>
        <strain evidence="1">AP13</strain>
    </source>
</reference>
<evidence type="ECO:0000313" key="2">
    <source>
        <dbReference type="Proteomes" id="UP000823388"/>
    </source>
</evidence>
<dbReference type="AlphaFoldDB" id="A0A8T0S189"/>
<dbReference type="Proteomes" id="UP000823388">
    <property type="component" value="Chromosome 5N"/>
</dbReference>
<organism evidence="1 2">
    <name type="scientific">Panicum virgatum</name>
    <name type="common">Blackwell switchgrass</name>
    <dbReference type="NCBI Taxonomy" id="38727"/>
    <lineage>
        <taxon>Eukaryota</taxon>
        <taxon>Viridiplantae</taxon>
        <taxon>Streptophyta</taxon>
        <taxon>Embryophyta</taxon>
        <taxon>Tracheophyta</taxon>
        <taxon>Spermatophyta</taxon>
        <taxon>Magnoliopsida</taxon>
        <taxon>Liliopsida</taxon>
        <taxon>Poales</taxon>
        <taxon>Poaceae</taxon>
        <taxon>PACMAD clade</taxon>
        <taxon>Panicoideae</taxon>
        <taxon>Panicodae</taxon>
        <taxon>Paniceae</taxon>
        <taxon>Panicinae</taxon>
        <taxon>Panicum</taxon>
        <taxon>Panicum sect. Hiantes</taxon>
    </lineage>
</organism>
<evidence type="ECO:0000313" key="1">
    <source>
        <dbReference type="EMBL" id="KAG2591005.1"/>
    </source>
</evidence>
<accession>A0A8T0S189</accession>
<comment type="caution">
    <text evidence="1">The sequence shown here is derived from an EMBL/GenBank/DDBJ whole genome shotgun (WGS) entry which is preliminary data.</text>
</comment>
<dbReference type="EMBL" id="CM029046">
    <property type="protein sequence ID" value="KAG2591005.1"/>
    <property type="molecule type" value="Genomic_DNA"/>
</dbReference>
<protein>
    <submittedName>
        <fullName evidence="1">Uncharacterized protein</fullName>
    </submittedName>
</protein>
<sequence length="180" mass="20164">MYNELVSAEAGIDHPKFFKHETWVQTEQLYWATSPAIISAARSFIYDYRRGQCGMLSASRLFVFPVADFSNFDSKLVYYRRLSLPHGFFPICLCLIRAPVFVTLLFPFDVTVGPLPGLLHFLFDATTSPLPGASHSSSTVRTTVPTGEMMASLGDSGTRLERVSAYDEKDVGSLPRRWGR</sequence>